<protein>
    <recommendedName>
        <fullName evidence="1">Fibrinogen C-terminal domain-containing protein</fullName>
    </recommendedName>
</protein>
<reference evidence="2 3" key="1">
    <citation type="submission" date="2019-01" db="EMBL/GenBank/DDBJ databases">
        <title>A draft genome assembly of the solar-powered sea slug Elysia chlorotica.</title>
        <authorList>
            <person name="Cai H."/>
            <person name="Li Q."/>
            <person name="Fang X."/>
            <person name="Li J."/>
            <person name="Curtis N.E."/>
            <person name="Altenburger A."/>
            <person name="Shibata T."/>
            <person name="Feng M."/>
            <person name="Maeda T."/>
            <person name="Schwartz J.A."/>
            <person name="Shigenobu S."/>
            <person name="Lundholm N."/>
            <person name="Nishiyama T."/>
            <person name="Yang H."/>
            <person name="Hasebe M."/>
            <person name="Li S."/>
            <person name="Pierce S.K."/>
            <person name="Wang J."/>
        </authorList>
    </citation>
    <scope>NUCLEOTIDE SEQUENCE [LARGE SCALE GENOMIC DNA]</scope>
    <source>
        <strain evidence="2">EC2010</strain>
        <tissue evidence="2">Whole organism of an adult</tissue>
    </source>
</reference>
<dbReference type="STRING" id="188477.A0A3S1BM03"/>
<dbReference type="GO" id="GO:0005615">
    <property type="term" value="C:extracellular space"/>
    <property type="evidence" value="ECO:0007669"/>
    <property type="project" value="TreeGrafter"/>
</dbReference>
<evidence type="ECO:0000313" key="2">
    <source>
        <dbReference type="EMBL" id="RUS86710.1"/>
    </source>
</evidence>
<evidence type="ECO:0000313" key="3">
    <source>
        <dbReference type="Proteomes" id="UP000271974"/>
    </source>
</evidence>
<name>A0A3S1BM03_ELYCH</name>
<gene>
    <name evidence="2" type="ORF">EGW08_005500</name>
</gene>
<feature type="non-terminal residue" evidence="2">
    <location>
        <position position="330"/>
    </location>
</feature>
<dbReference type="InterPro" id="IPR002181">
    <property type="entry name" value="Fibrinogen_a/b/g_C_dom"/>
</dbReference>
<dbReference type="AlphaFoldDB" id="A0A3S1BM03"/>
<accession>A0A3S1BM03</accession>
<comment type="caution">
    <text evidence="2">The sequence shown here is derived from an EMBL/GenBank/DDBJ whole genome shotgun (WGS) entry which is preliminary data.</text>
</comment>
<dbReference type="EMBL" id="RQTK01000130">
    <property type="protein sequence ID" value="RUS86710.1"/>
    <property type="molecule type" value="Genomic_DNA"/>
</dbReference>
<dbReference type="Gene3D" id="3.90.215.10">
    <property type="entry name" value="Gamma Fibrinogen, chain A, domain 1"/>
    <property type="match status" value="1"/>
</dbReference>
<dbReference type="Pfam" id="PF00147">
    <property type="entry name" value="Fibrinogen_C"/>
    <property type="match status" value="1"/>
</dbReference>
<dbReference type="InterPro" id="IPR014716">
    <property type="entry name" value="Fibrinogen_a/b/g_C_1"/>
</dbReference>
<dbReference type="SUPFAM" id="SSF56496">
    <property type="entry name" value="Fibrinogen C-terminal domain-like"/>
    <property type="match status" value="1"/>
</dbReference>
<keyword evidence="3" id="KW-1185">Reference proteome</keyword>
<feature type="domain" description="Fibrinogen C-terminal" evidence="1">
    <location>
        <begin position="105"/>
        <end position="294"/>
    </location>
</feature>
<feature type="non-terminal residue" evidence="2">
    <location>
        <position position="1"/>
    </location>
</feature>
<dbReference type="PROSITE" id="PS00022">
    <property type="entry name" value="EGF_1"/>
    <property type="match status" value="1"/>
</dbReference>
<dbReference type="PANTHER" id="PTHR19143">
    <property type="entry name" value="FIBRINOGEN/TENASCIN/ANGIOPOEITIN"/>
    <property type="match status" value="1"/>
</dbReference>
<organism evidence="2 3">
    <name type="scientific">Elysia chlorotica</name>
    <name type="common">Eastern emerald elysia</name>
    <name type="synonym">Sea slug</name>
    <dbReference type="NCBI Taxonomy" id="188477"/>
    <lineage>
        <taxon>Eukaryota</taxon>
        <taxon>Metazoa</taxon>
        <taxon>Spiralia</taxon>
        <taxon>Lophotrochozoa</taxon>
        <taxon>Mollusca</taxon>
        <taxon>Gastropoda</taxon>
        <taxon>Heterobranchia</taxon>
        <taxon>Euthyneura</taxon>
        <taxon>Panpulmonata</taxon>
        <taxon>Sacoglossa</taxon>
        <taxon>Placobranchoidea</taxon>
        <taxon>Plakobranchidae</taxon>
        <taxon>Elysia</taxon>
    </lineage>
</organism>
<dbReference type="InterPro" id="IPR050373">
    <property type="entry name" value="Fibrinogen_C-term_domain"/>
</dbReference>
<sequence>NVNVTTDSNLWIPPNKSLIQCAIVCSSNDSCVGYTYNNDSSCDLFGLDLWDYNCSSLFEEGNSTNSSIRAFVKISKRQWTPQCVHKGILSASTNTCVCVGGWVGDRCNKMMEDCADGKVMGNYTEDKAYLVKPSLAPEPFLVTCRMSMDPPMTQIQIKSSGNSSFNKTWQEFKDGFDFSPQDDFWLGNDKIHYLTTSNPHTLVVAVTVAGVVHKRYLFDFVMANETEDYDVTYRDAFSNSSLETFLGSCWGNESIRFSTMDRDNDGVNATNCASEFSAGWWYQAPNCSACNPNGDIYINQTERVGIPSENFWDAPPVNSSSPDLVWMSLI</sequence>
<dbReference type="Proteomes" id="UP000271974">
    <property type="component" value="Unassembled WGS sequence"/>
</dbReference>
<proteinExistence type="predicted"/>
<dbReference type="OrthoDB" id="6081480at2759"/>
<dbReference type="InterPro" id="IPR000742">
    <property type="entry name" value="EGF"/>
</dbReference>
<dbReference type="PROSITE" id="PS51406">
    <property type="entry name" value="FIBRINOGEN_C_2"/>
    <property type="match status" value="1"/>
</dbReference>
<dbReference type="InterPro" id="IPR036056">
    <property type="entry name" value="Fibrinogen-like_C"/>
</dbReference>
<dbReference type="SMART" id="SM00186">
    <property type="entry name" value="FBG"/>
    <property type="match status" value="1"/>
</dbReference>
<dbReference type="PROSITE" id="PS01186">
    <property type="entry name" value="EGF_2"/>
    <property type="match status" value="1"/>
</dbReference>
<evidence type="ECO:0000259" key="1">
    <source>
        <dbReference type="PROSITE" id="PS51406"/>
    </source>
</evidence>